<feature type="compositionally biased region" description="Basic and acidic residues" evidence="4">
    <location>
        <begin position="113"/>
        <end position="140"/>
    </location>
</feature>
<dbReference type="InterPro" id="IPR037233">
    <property type="entry name" value="CcmK-like_sf"/>
</dbReference>
<comment type="caution">
    <text evidence="6">The sequence shown here is derived from an EMBL/GenBank/DDBJ whole genome shotgun (WGS) entry which is preliminary data.</text>
</comment>
<dbReference type="AlphaFoldDB" id="A0A6N8ETP5"/>
<evidence type="ECO:0000313" key="7">
    <source>
        <dbReference type="Proteomes" id="UP000442469"/>
    </source>
</evidence>
<gene>
    <name evidence="6" type="ORF">GNQ08_05700</name>
</gene>
<dbReference type="PANTHER" id="PTHR33941">
    <property type="entry name" value="PROPANEDIOL UTILIZATION PROTEIN PDUA"/>
    <property type="match status" value="1"/>
</dbReference>
<dbReference type="PROSITE" id="PS51930">
    <property type="entry name" value="BMC_2"/>
    <property type="match status" value="1"/>
</dbReference>
<comment type="subcellular location">
    <subcellularLocation>
        <location evidence="1">Bacterial microcompartment</location>
    </subcellularLocation>
</comment>
<dbReference type="InterPro" id="IPR044872">
    <property type="entry name" value="CcmK/CsoS1_BMC"/>
</dbReference>
<dbReference type="Proteomes" id="UP000442469">
    <property type="component" value="Unassembled WGS sequence"/>
</dbReference>
<evidence type="ECO:0000256" key="1">
    <source>
        <dbReference type="ARBA" id="ARBA00024322"/>
    </source>
</evidence>
<sequence>MNGNALGLIEVVGYPAALEAADTCVKSSHVKLLGYEKARDGRIVVKITGDVGAVKAAVEGAKSSAGKLGAVIAAMVIARPAEGISRLVHSPETVFTEPGAEQKPVEPLEETACGEKETAESAAGRRDSPVAEEEVTKFNESDAEEPNADESAGGETVANPETEQAPWGEAADRELQQEPQSEPPVPQQEQQAERLERTAVSCNLCGDPLCGRMKGQPAALCLHHRPRPVKRNKDGQP</sequence>
<proteinExistence type="inferred from homology"/>
<dbReference type="PANTHER" id="PTHR33941:SF11">
    <property type="entry name" value="BACTERIAL MICROCOMPARTMENT SHELL PROTEIN PDUJ"/>
    <property type="match status" value="1"/>
</dbReference>
<dbReference type="InterPro" id="IPR000249">
    <property type="entry name" value="BMC_dom"/>
</dbReference>
<keyword evidence="2" id="KW-1283">Bacterial microcompartment</keyword>
<dbReference type="GO" id="GO:0031469">
    <property type="term" value="C:bacterial microcompartment"/>
    <property type="evidence" value="ECO:0007669"/>
    <property type="project" value="UniProtKB-SubCell"/>
</dbReference>
<evidence type="ECO:0000256" key="2">
    <source>
        <dbReference type="ARBA" id="ARBA00024446"/>
    </source>
</evidence>
<dbReference type="EMBL" id="WNZZ01000003">
    <property type="protein sequence ID" value="MUG21922.1"/>
    <property type="molecule type" value="Genomic_DNA"/>
</dbReference>
<dbReference type="CDD" id="cd07045">
    <property type="entry name" value="BMC_CcmK_like"/>
    <property type="match status" value="1"/>
</dbReference>
<dbReference type="Pfam" id="PF00936">
    <property type="entry name" value="BMC"/>
    <property type="match status" value="1"/>
</dbReference>
<feature type="region of interest" description="Disordered" evidence="4">
    <location>
        <begin position="95"/>
        <end position="195"/>
    </location>
</feature>
<evidence type="ECO:0000256" key="4">
    <source>
        <dbReference type="SAM" id="MobiDB-lite"/>
    </source>
</evidence>
<organism evidence="6 7">
    <name type="scientific">Paenibacillus macerans</name>
    <name type="common">Bacillus macerans</name>
    <dbReference type="NCBI Taxonomy" id="44252"/>
    <lineage>
        <taxon>Bacteria</taxon>
        <taxon>Bacillati</taxon>
        <taxon>Bacillota</taxon>
        <taxon>Bacilli</taxon>
        <taxon>Bacillales</taxon>
        <taxon>Paenibacillaceae</taxon>
        <taxon>Paenibacillus</taxon>
    </lineage>
</organism>
<feature type="domain" description="BMC" evidence="5">
    <location>
        <begin position="5"/>
        <end position="89"/>
    </location>
</feature>
<dbReference type="Gene3D" id="3.30.70.1710">
    <property type="match status" value="1"/>
</dbReference>
<protein>
    <submittedName>
        <fullName evidence="6">BMC domain-containing protein</fullName>
    </submittedName>
</protein>
<reference evidence="6 7" key="1">
    <citation type="submission" date="2019-11" db="EMBL/GenBank/DDBJ databases">
        <title>Draft genome sequences of five Paenibacillus species of dairy origin.</title>
        <authorList>
            <person name="Olajide A.M."/>
            <person name="Chen S."/>
            <person name="Lapointe G."/>
        </authorList>
    </citation>
    <scope>NUCLEOTIDE SEQUENCE [LARGE SCALE GENOMIC DNA]</scope>
    <source>
        <strain evidence="6 7">3CT49</strain>
    </source>
</reference>
<evidence type="ECO:0000313" key="6">
    <source>
        <dbReference type="EMBL" id="MUG21922.1"/>
    </source>
</evidence>
<accession>A0A6N8ETP5</accession>
<dbReference type="RefSeq" id="WP_124333158.1">
    <property type="nucleotide sequence ID" value="NZ_BGML01000011.1"/>
</dbReference>
<dbReference type="SUPFAM" id="SSF143414">
    <property type="entry name" value="CcmK-like"/>
    <property type="match status" value="1"/>
</dbReference>
<dbReference type="InterPro" id="IPR050575">
    <property type="entry name" value="BMC_shell"/>
</dbReference>
<evidence type="ECO:0000256" key="3">
    <source>
        <dbReference type="PROSITE-ProRule" id="PRU01278"/>
    </source>
</evidence>
<evidence type="ECO:0000259" key="5">
    <source>
        <dbReference type="PROSITE" id="PS51930"/>
    </source>
</evidence>
<dbReference type="SMART" id="SM00877">
    <property type="entry name" value="BMC"/>
    <property type="match status" value="1"/>
</dbReference>
<name>A0A6N8ETP5_PAEMA</name>
<comment type="similarity">
    <text evidence="3">Belongs to the bacterial microcompartments protein family.</text>
</comment>